<evidence type="ECO:0000313" key="1">
    <source>
        <dbReference type="EMBL" id="KAG0319011.1"/>
    </source>
</evidence>
<dbReference type="SUPFAM" id="SSF52047">
    <property type="entry name" value="RNI-like"/>
    <property type="match status" value="1"/>
</dbReference>
<dbReference type="Gene3D" id="3.80.10.10">
    <property type="entry name" value="Ribonuclease Inhibitor"/>
    <property type="match status" value="2"/>
</dbReference>
<dbReference type="Proteomes" id="UP000738325">
    <property type="component" value="Unassembled WGS sequence"/>
</dbReference>
<dbReference type="InterPro" id="IPR036047">
    <property type="entry name" value="F-box-like_dom_sf"/>
</dbReference>
<keyword evidence="2" id="KW-1185">Reference proteome</keyword>
<dbReference type="InterPro" id="IPR032675">
    <property type="entry name" value="LRR_dom_sf"/>
</dbReference>
<dbReference type="OrthoDB" id="2354556at2759"/>
<reference evidence="1" key="1">
    <citation type="journal article" date="2020" name="Fungal Divers.">
        <title>Resolving the Mortierellaceae phylogeny through synthesis of multi-gene phylogenetics and phylogenomics.</title>
        <authorList>
            <person name="Vandepol N."/>
            <person name="Liber J."/>
            <person name="Desiro A."/>
            <person name="Na H."/>
            <person name="Kennedy M."/>
            <person name="Barry K."/>
            <person name="Grigoriev I.V."/>
            <person name="Miller A.N."/>
            <person name="O'Donnell K."/>
            <person name="Stajich J.E."/>
            <person name="Bonito G."/>
        </authorList>
    </citation>
    <scope>NUCLEOTIDE SEQUENCE</scope>
    <source>
        <strain evidence="1">REB-010B</strain>
    </source>
</reference>
<dbReference type="SUPFAM" id="SSF81383">
    <property type="entry name" value="F-box domain"/>
    <property type="match status" value="1"/>
</dbReference>
<sequence>MSTEKLLEIPELLILIGTFMSPSSLVASSCVSKFWHHTLQHLVWHKVPICPWNRRSPDVNDVLKYEAHVESLQISDKWPNDSASRIAILKTISQLTHIKDLSIHRVFLEEVDAMKLLWDMCERAETLEFIGVKFITVGDLTTRTFPRVRALKLSCCGDKLPFDWIDFLRRCPNLETIVWPDHLQSGRAVNEFLEKAANGTCWPALESIWKCRFQVSEDTLLPILTAMPRVTGWAAGAFGPRSYQILSNNLAILKRLDLGHCQGGTTASILQEIMSSCPQLEILRWGRIDGNDMIRGRPWVCTGLRELGITIMFDREEIDQLQPLVFERLSQLTALEYLDFSGKPTEEEWAEEYMEAGGECTPTRGNLDLLYEQSCFIPFRKSVDLRLGKGLEKLATLRRLKKLHFEHIVQHMGDDEVEWILKHWKWLTYL</sequence>
<evidence type="ECO:0000313" key="2">
    <source>
        <dbReference type="Proteomes" id="UP000738325"/>
    </source>
</evidence>
<gene>
    <name evidence="1" type="ORF">BGZ99_005344</name>
</gene>
<protein>
    <recommendedName>
        <fullName evidence="3">F-box protein</fullName>
    </recommendedName>
</protein>
<comment type="caution">
    <text evidence="1">The sequence shown here is derived from an EMBL/GenBank/DDBJ whole genome shotgun (WGS) entry which is preliminary data.</text>
</comment>
<organism evidence="1 2">
    <name type="scientific">Dissophora globulifera</name>
    <dbReference type="NCBI Taxonomy" id="979702"/>
    <lineage>
        <taxon>Eukaryota</taxon>
        <taxon>Fungi</taxon>
        <taxon>Fungi incertae sedis</taxon>
        <taxon>Mucoromycota</taxon>
        <taxon>Mortierellomycotina</taxon>
        <taxon>Mortierellomycetes</taxon>
        <taxon>Mortierellales</taxon>
        <taxon>Mortierellaceae</taxon>
        <taxon>Dissophora</taxon>
    </lineage>
</organism>
<dbReference type="AlphaFoldDB" id="A0A9P6RFD1"/>
<name>A0A9P6RFD1_9FUNG</name>
<dbReference type="EMBL" id="JAAAIP010000342">
    <property type="protein sequence ID" value="KAG0319011.1"/>
    <property type="molecule type" value="Genomic_DNA"/>
</dbReference>
<evidence type="ECO:0008006" key="3">
    <source>
        <dbReference type="Google" id="ProtNLM"/>
    </source>
</evidence>
<dbReference type="PROSITE" id="PS51257">
    <property type="entry name" value="PROKAR_LIPOPROTEIN"/>
    <property type="match status" value="1"/>
</dbReference>
<accession>A0A9P6RFD1</accession>
<proteinExistence type="predicted"/>